<proteinExistence type="predicted"/>
<organism evidence="1 2">
    <name type="scientific">Vibrio ostreicida</name>
    <dbReference type="NCBI Taxonomy" id="526588"/>
    <lineage>
        <taxon>Bacteria</taxon>
        <taxon>Pseudomonadati</taxon>
        <taxon>Pseudomonadota</taxon>
        <taxon>Gammaproteobacteria</taxon>
        <taxon>Vibrionales</taxon>
        <taxon>Vibrionaceae</taxon>
        <taxon>Vibrio</taxon>
    </lineage>
</organism>
<protein>
    <submittedName>
        <fullName evidence="1">Uncharacterized protein</fullName>
    </submittedName>
</protein>
<keyword evidence="2" id="KW-1185">Reference proteome</keyword>
<dbReference type="EMBL" id="JAUFQC010000001">
    <property type="protein sequence ID" value="MDN3610223.1"/>
    <property type="molecule type" value="Genomic_DNA"/>
</dbReference>
<gene>
    <name evidence="1" type="ORF">QWZ16_10970</name>
</gene>
<evidence type="ECO:0000313" key="1">
    <source>
        <dbReference type="EMBL" id="MDN3610223.1"/>
    </source>
</evidence>
<reference evidence="2" key="1">
    <citation type="journal article" date="2019" name="Int. J. Syst. Evol. Microbiol.">
        <title>The Global Catalogue of Microorganisms (GCM) 10K type strain sequencing project: providing services to taxonomists for standard genome sequencing and annotation.</title>
        <authorList>
            <consortium name="The Broad Institute Genomics Platform"/>
            <consortium name="The Broad Institute Genome Sequencing Center for Infectious Disease"/>
            <person name="Wu L."/>
            <person name="Ma J."/>
        </authorList>
    </citation>
    <scope>NUCLEOTIDE SEQUENCE [LARGE SCALE GENOMIC DNA]</scope>
    <source>
        <strain evidence="2">CECT 7398</strain>
    </source>
</reference>
<sequence>MTLYSVWLLNCDAGRCLSLVDSRSVITFSATGYRLTDDRFCQTTWVESRVATLVLTKVIQR</sequence>
<dbReference type="Proteomes" id="UP001238540">
    <property type="component" value="Unassembled WGS sequence"/>
</dbReference>
<dbReference type="RefSeq" id="WP_290311887.1">
    <property type="nucleotide sequence ID" value="NZ_JAUFQC010000001.1"/>
</dbReference>
<accession>A0ABT8BVV8</accession>
<comment type="caution">
    <text evidence="1">The sequence shown here is derived from an EMBL/GenBank/DDBJ whole genome shotgun (WGS) entry which is preliminary data.</text>
</comment>
<evidence type="ECO:0000313" key="2">
    <source>
        <dbReference type="Proteomes" id="UP001238540"/>
    </source>
</evidence>
<name>A0ABT8BVV8_9VIBR</name>